<accession>A0ABU0RFH0</accession>
<gene>
    <name evidence="1" type="ORF">QFZ26_003349</name>
</gene>
<evidence type="ECO:0000313" key="1">
    <source>
        <dbReference type="EMBL" id="MDQ0895794.1"/>
    </source>
</evidence>
<proteinExistence type="predicted"/>
<keyword evidence="2" id="KW-1185">Reference proteome</keyword>
<dbReference type="EMBL" id="JAUSYY010000001">
    <property type="protein sequence ID" value="MDQ0895794.1"/>
    <property type="molecule type" value="Genomic_DNA"/>
</dbReference>
<name>A0ABU0RFH0_9MICO</name>
<protein>
    <recommendedName>
        <fullName evidence="3">Ribosomally synthesized peptide with SipW-like signal peptide</fullName>
    </recommendedName>
</protein>
<dbReference type="RefSeq" id="WP_307044163.1">
    <property type="nucleotide sequence ID" value="NZ_JAUSYY010000001.1"/>
</dbReference>
<comment type="caution">
    <text evidence="1">The sequence shown here is derived from an EMBL/GenBank/DDBJ whole genome shotgun (WGS) entry which is preliminary data.</text>
</comment>
<dbReference type="Proteomes" id="UP001239083">
    <property type="component" value="Unassembled WGS sequence"/>
</dbReference>
<evidence type="ECO:0008006" key="3">
    <source>
        <dbReference type="Google" id="ProtNLM"/>
    </source>
</evidence>
<organism evidence="1 2">
    <name type="scientific">Agromyces ramosus</name>
    <dbReference type="NCBI Taxonomy" id="33879"/>
    <lineage>
        <taxon>Bacteria</taxon>
        <taxon>Bacillati</taxon>
        <taxon>Actinomycetota</taxon>
        <taxon>Actinomycetes</taxon>
        <taxon>Micrococcales</taxon>
        <taxon>Microbacteriaceae</taxon>
        <taxon>Agromyces</taxon>
    </lineage>
</organism>
<reference evidence="1 2" key="1">
    <citation type="submission" date="2023-07" db="EMBL/GenBank/DDBJ databases">
        <title>Comparative genomics of wheat-associated soil bacteria to identify genetic determinants of phenazine resistance.</title>
        <authorList>
            <person name="Mouncey N."/>
        </authorList>
    </citation>
    <scope>NUCLEOTIDE SEQUENCE [LARGE SCALE GENOMIC DNA]</scope>
    <source>
        <strain evidence="1 2">V3I3</strain>
    </source>
</reference>
<evidence type="ECO:0000313" key="2">
    <source>
        <dbReference type="Proteomes" id="UP001239083"/>
    </source>
</evidence>
<sequence>MDAPTIRTRRIVGLAVAPLAILVAGLLVWQGSTAAFTARTQNVGNNWETGSVTLTDDDAGAAAFSVQNATPGVTGSRCLTVTSTSTVAGVVKPYVARLGAQGLENYIYIQMEQGTGGGFASCDGFVRVGTPLPAAPLSYLSTANHDYATGGTPWATTGVPGESRTYRVIWSFNTTGLSQIEIDALQGKSVSVDVVWELQNN</sequence>